<dbReference type="Gene3D" id="2.40.30.160">
    <property type="match status" value="1"/>
</dbReference>
<reference evidence="2 3" key="1">
    <citation type="submission" date="2023-08" db="EMBL/GenBank/DDBJ databases">
        <title>Pleionea litopenaei sp. nov., isolated from stomach of juvenile Litopenaeus vannamei.</title>
        <authorList>
            <person name="Rho A.M."/>
            <person name="Hwang C.Y."/>
        </authorList>
    </citation>
    <scope>NUCLEOTIDE SEQUENCE [LARGE SCALE GENOMIC DNA]</scope>
    <source>
        <strain evidence="2 3">HL-JVS1</strain>
    </source>
</reference>
<evidence type="ECO:0000313" key="3">
    <source>
        <dbReference type="Proteomes" id="UP001239782"/>
    </source>
</evidence>
<dbReference type="InterPro" id="IPR006222">
    <property type="entry name" value="GCVT_N"/>
</dbReference>
<evidence type="ECO:0000313" key="2">
    <source>
        <dbReference type="EMBL" id="WMS88596.1"/>
    </source>
</evidence>
<dbReference type="Proteomes" id="UP001239782">
    <property type="component" value="Chromosome"/>
</dbReference>
<dbReference type="InterPro" id="IPR017703">
    <property type="entry name" value="YgfZ/GCV_T_CS"/>
</dbReference>
<organism evidence="2 3">
    <name type="scientific">Pleionea litopenaei</name>
    <dbReference type="NCBI Taxonomy" id="3070815"/>
    <lineage>
        <taxon>Bacteria</taxon>
        <taxon>Pseudomonadati</taxon>
        <taxon>Pseudomonadota</taxon>
        <taxon>Gammaproteobacteria</taxon>
        <taxon>Oceanospirillales</taxon>
        <taxon>Pleioneaceae</taxon>
        <taxon>Pleionea</taxon>
    </lineage>
</organism>
<dbReference type="GO" id="GO:0016226">
    <property type="term" value="P:iron-sulfur cluster assembly"/>
    <property type="evidence" value="ECO:0007669"/>
    <property type="project" value="TreeGrafter"/>
</dbReference>
<dbReference type="EMBL" id="CP133548">
    <property type="protein sequence ID" value="WMS88596.1"/>
    <property type="molecule type" value="Genomic_DNA"/>
</dbReference>
<dbReference type="PANTHER" id="PTHR22602:SF0">
    <property type="entry name" value="TRANSFERASE CAF17, MITOCHONDRIAL-RELATED"/>
    <property type="match status" value="1"/>
</dbReference>
<gene>
    <name evidence="2" type="ORF">Q9312_06695</name>
</gene>
<dbReference type="InterPro" id="IPR045179">
    <property type="entry name" value="YgfZ/GcvT"/>
</dbReference>
<protein>
    <recommendedName>
        <fullName evidence="1">GCVT N-terminal domain-containing protein</fullName>
    </recommendedName>
</protein>
<dbReference type="Pfam" id="PF01571">
    <property type="entry name" value="GCV_T"/>
    <property type="match status" value="1"/>
</dbReference>
<proteinExistence type="predicted"/>
<dbReference type="NCBIfam" id="TIGR03317">
    <property type="entry name" value="ygfZ_signature"/>
    <property type="match status" value="1"/>
</dbReference>
<name>A0AA51RVM0_9GAMM</name>
<dbReference type="Gene3D" id="3.30.70.1630">
    <property type="match status" value="1"/>
</dbReference>
<keyword evidence="3" id="KW-1185">Reference proteome</keyword>
<sequence>MTKINSSDNLSQLQTPALETLDGTQTVLFDLAEYGIIHIHGADATKFLQGQLTSNLEQMSSDQMQLSAQCNPQGRILSLFWIGRGETDSYYLVLPTELVKDTLNSLKKYAVFYQCSITDGSEQTAILGVSGNCAQSSLLSENIISAADDVFRVSNDETRAFILIPKDALPSRLRDAQVVAPYAAWLALDILKGIPRLYQTSAGAFLPHNLQLPELGGVSFDKGCYTGQEVVARMHYKGKLKSHMRLLIGQGSSIPEPLSAIENEQEKKFGEVICATHYQDQQLILALCKDSIENEGKIRCKSEKTSILTLS</sequence>
<dbReference type="RefSeq" id="WP_309203813.1">
    <property type="nucleotide sequence ID" value="NZ_CP133548.1"/>
</dbReference>
<feature type="domain" description="GCVT N-terminal" evidence="1">
    <location>
        <begin position="26"/>
        <end position="137"/>
    </location>
</feature>
<dbReference type="KEGG" id="plei:Q9312_06695"/>
<dbReference type="SUPFAM" id="SSF103025">
    <property type="entry name" value="Folate-binding domain"/>
    <property type="match status" value="1"/>
</dbReference>
<dbReference type="PANTHER" id="PTHR22602">
    <property type="entry name" value="TRANSFERASE CAF17, MITOCHONDRIAL-RELATED"/>
    <property type="match status" value="1"/>
</dbReference>
<dbReference type="AlphaFoldDB" id="A0AA51RVM0"/>
<evidence type="ECO:0000259" key="1">
    <source>
        <dbReference type="Pfam" id="PF01571"/>
    </source>
</evidence>
<accession>A0AA51RVM0</accession>
<dbReference type="Gene3D" id="3.30.70.1400">
    <property type="entry name" value="Aminomethyltransferase beta-barrel domains"/>
    <property type="match status" value="1"/>
</dbReference>